<dbReference type="AlphaFoldDB" id="A0A3M6UAV5"/>
<dbReference type="SUPFAM" id="SSF111126">
    <property type="entry name" value="Ligand-binding domain in the NO signalling and Golgi transport"/>
    <property type="match status" value="1"/>
</dbReference>
<dbReference type="InterPro" id="IPR038158">
    <property type="entry name" value="H-NOX_domain_sf"/>
</dbReference>
<dbReference type="Gene3D" id="3.30.70.1230">
    <property type="entry name" value="Nucleotide cyclase"/>
    <property type="match status" value="1"/>
</dbReference>
<dbReference type="GO" id="GO:0019934">
    <property type="term" value="P:cGMP-mediated signaling"/>
    <property type="evidence" value="ECO:0007669"/>
    <property type="project" value="TreeGrafter"/>
</dbReference>
<dbReference type="GO" id="GO:0070482">
    <property type="term" value="P:response to oxygen levels"/>
    <property type="evidence" value="ECO:0007669"/>
    <property type="project" value="TreeGrafter"/>
</dbReference>
<dbReference type="Pfam" id="PF07701">
    <property type="entry name" value="HNOBA"/>
    <property type="match status" value="1"/>
</dbReference>
<dbReference type="InterPro" id="IPR001054">
    <property type="entry name" value="A/G_cyclase"/>
</dbReference>
<accession>A0A3M6UAV5</accession>
<sequence length="629" mass="72080">MYGMLLESVMYYLVEKYGEEKWDKIRERAGINDHMFITHKRYSESMMQKIADASEEVLGEETDMTSDDFMQFFGSCFVKFFSHYGYDRIIRVSGRHLRDFLIGIDNLHEHMRFGYQKMLSPSFFCEEETSAGLTLHYISKRKGFMHYVIGQVKEIASSFYNLDVDVKILNKEVTNSTTHVVYRLGFENAGYKPPASDPLSVHSKRSVSIEVFFNIFPFSFAIARDMTVHMAGHGIISTVGNRIIGNDVRESFTMRRPKAEFTWDTFTTRHVMFELVCSLPTLRRPTRANFKLQQSSFKLQNSSMECPLFVSTENEQQYDSMMSKQPKLHLRGMMKFMPSWNKIIYICSPLIGGVEEMMRIGLYMNDLGLHDTSREMVLSGIKPLPQLEMARDHEFDKGKALEENMEKLAQERKRSEELLYRMMPKAIADRLRLGGKAVETCEYFENVTVMFSYLDGFVAICSQVDAMEVVNLVNNMFTSFDKLTEKHDVYKFETLGDALYMTVSGAPVKKARHAEPISAMALDMLEAVKEIVNPASQKPITITIGMHSGPVAAGLVGEKTPQYCLFGDTVNIASRLRTTALPMRAHISEATRKCLENTDFRIEFRGVVELKGKGKTRTYWLTGRNNATK</sequence>
<organism evidence="9 10">
    <name type="scientific">Pocillopora damicornis</name>
    <name type="common">Cauliflower coral</name>
    <name type="synonym">Millepora damicornis</name>
    <dbReference type="NCBI Taxonomy" id="46731"/>
    <lineage>
        <taxon>Eukaryota</taxon>
        <taxon>Metazoa</taxon>
        <taxon>Cnidaria</taxon>
        <taxon>Anthozoa</taxon>
        <taxon>Hexacorallia</taxon>
        <taxon>Scleractinia</taxon>
        <taxon>Astrocoeniina</taxon>
        <taxon>Pocilloporidae</taxon>
        <taxon>Pocillopora</taxon>
    </lineage>
</organism>
<keyword evidence="4" id="KW-0547">Nucleotide-binding</keyword>
<evidence type="ECO:0000256" key="6">
    <source>
        <dbReference type="ARBA" id="ARBA00023239"/>
    </source>
</evidence>
<evidence type="ECO:0000256" key="4">
    <source>
        <dbReference type="ARBA" id="ARBA00022741"/>
    </source>
</evidence>
<dbReference type="Gene3D" id="3.90.1520.10">
    <property type="entry name" value="H-NOX domain"/>
    <property type="match status" value="1"/>
</dbReference>
<dbReference type="Gene3D" id="3.30.450.260">
    <property type="entry name" value="Haem NO binding associated domain"/>
    <property type="match status" value="1"/>
</dbReference>
<dbReference type="SUPFAM" id="SSF55073">
    <property type="entry name" value="Nucleotide cyclase"/>
    <property type="match status" value="1"/>
</dbReference>
<keyword evidence="7" id="KW-0141">cGMP biosynthesis</keyword>
<keyword evidence="6" id="KW-0456">Lyase</keyword>
<dbReference type="GO" id="GO:0005525">
    <property type="term" value="F:GTP binding"/>
    <property type="evidence" value="ECO:0007669"/>
    <property type="project" value="UniProtKB-KW"/>
</dbReference>
<dbReference type="OMA" id="TEYIAWT"/>
<dbReference type="Pfam" id="PF00211">
    <property type="entry name" value="Guanylate_cyc"/>
    <property type="match status" value="1"/>
</dbReference>
<dbReference type="Pfam" id="PF07700">
    <property type="entry name" value="HNOB"/>
    <property type="match status" value="1"/>
</dbReference>
<name>A0A3M6UAV5_POCDA</name>
<keyword evidence="10" id="KW-1185">Reference proteome</keyword>
<dbReference type="PANTHER" id="PTHR45655:SF5">
    <property type="entry name" value="SOLUBLE GUANYLATE CYCLASE 89DA-RELATED"/>
    <property type="match status" value="1"/>
</dbReference>
<dbReference type="PANTHER" id="PTHR45655">
    <property type="entry name" value="GUANYLATE CYCLASE SOLUBLE SUBUNIT BETA-2"/>
    <property type="match status" value="1"/>
</dbReference>
<evidence type="ECO:0000256" key="3">
    <source>
        <dbReference type="ARBA" id="ARBA00022490"/>
    </source>
</evidence>
<dbReference type="InterPro" id="IPR029787">
    <property type="entry name" value="Nucleotide_cyclase"/>
</dbReference>
<dbReference type="GO" id="GO:0004383">
    <property type="term" value="F:guanylate cyclase activity"/>
    <property type="evidence" value="ECO:0007669"/>
    <property type="project" value="UniProtKB-EC"/>
</dbReference>
<dbReference type="InterPro" id="IPR011645">
    <property type="entry name" value="HNOB_dom_associated"/>
</dbReference>
<evidence type="ECO:0000313" key="9">
    <source>
        <dbReference type="EMBL" id="RMX50797.1"/>
    </source>
</evidence>
<keyword evidence="3" id="KW-0963">Cytoplasm</keyword>
<dbReference type="FunFam" id="3.30.70.1230:FF:000030">
    <property type="entry name" value="Si:ch211-215j19.12"/>
    <property type="match status" value="1"/>
</dbReference>
<dbReference type="EC" id="4.6.1.2" evidence="2"/>
<dbReference type="OrthoDB" id="1890790at2759"/>
<comment type="subcellular location">
    <subcellularLocation>
        <location evidence="1">Cytoplasm</location>
    </subcellularLocation>
</comment>
<protein>
    <recommendedName>
        <fullName evidence="2">guanylate cyclase</fullName>
        <ecNumber evidence="2">4.6.1.2</ecNumber>
    </recommendedName>
</protein>
<dbReference type="STRING" id="46731.A0A3M6UAV5"/>
<dbReference type="EMBL" id="RCHS01001895">
    <property type="protein sequence ID" value="RMX50797.1"/>
    <property type="molecule type" value="Genomic_DNA"/>
</dbReference>
<evidence type="ECO:0000313" key="10">
    <source>
        <dbReference type="Proteomes" id="UP000275408"/>
    </source>
</evidence>
<dbReference type="GO" id="GO:0008074">
    <property type="term" value="C:guanylate cyclase complex, soluble"/>
    <property type="evidence" value="ECO:0007669"/>
    <property type="project" value="TreeGrafter"/>
</dbReference>
<gene>
    <name evidence="9" type="ORF">pdam_00003144</name>
</gene>
<dbReference type="Proteomes" id="UP000275408">
    <property type="component" value="Unassembled WGS sequence"/>
</dbReference>
<dbReference type="CDD" id="cd07302">
    <property type="entry name" value="CHD"/>
    <property type="match status" value="1"/>
</dbReference>
<feature type="domain" description="Guanylate cyclase" evidence="8">
    <location>
        <begin position="448"/>
        <end position="577"/>
    </location>
</feature>
<dbReference type="PROSITE" id="PS50125">
    <property type="entry name" value="GUANYLATE_CYCLASE_2"/>
    <property type="match status" value="1"/>
</dbReference>
<evidence type="ECO:0000256" key="5">
    <source>
        <dbReference type="ARBA" id="ARBA00023134"/>
    </source>
</evidence>
<keyword evidence="5" id="KW-0342">GTP-binding</keyword>
<proteinExistence type="predicted"/>
<comment type="caution">
    <text evidence="9">The sequence shown here is derived from an EMBL/GenBank/DDBJ whole genome shotgun (WGS) entry which is preliminary data.</text>
</comment>
<evidence type="ECO:0000259" key="8">
    <source>
        <dbReference type="PROSITE" id="PS50125"/>
    </source>
</evidence>
<dbReference type="InterPro" id="IPR024096">
    <property type="entry name" value="NO_sig/Golgi_transp_ligand-bd"/>
</dbReference>
<reference evidence="9 10" key="1">
    <citation type="journal article" date="2018" name="Sci. Rep.">
        <title>Comparative analysis of the Pocillopora damicornis genome highlights role of immune system in coral evolution.</title>
        <authorList>
            <person name="Cunning R."/>
            <person name="Bay R.A."/>
            <person name="Gillette P."/>
            <person name="Baker A.C."/>
            <person name="Traylor-Knowles N."/>
        </authorList>
    </citation>
    <scope>NUCLEOTIDE SEQUENCE [LARGE SCALE GENOMIC DNA]</scope>
    <source>
        <strain evidence="9">RSMAS</strain>
        <tissue evidence="9">Whole animal</tissue>
    </source>
</reference>
<evidence type="ECO:0000256" key="1">
    <source>
        <dbReference type="ARBA" id="ARBA00004496"/>
    </source>
</evidence>
<dbReference type="InterPro" id="IPR042463">
    <property type="entry name" value="HNOB_dom_associated_sf"/>
</dbReference>
<dbReference type="GO" id="GO:0020037">
    <property type="term" value="F:heme binding"/>
    <property type="evidence" value="ECO:0007669"/>
    <property type="project" value="InterPro"/>
</dbReference>
<evidence type="ECO:0000256" key="2">
    <source>
        <dbReference type="ARBA" id="ARBA00012202"/>
    </source>
</evidence>
<evidence type="ECO:0000256" key="7">
    <source>
        <dbReference type="ARBA" id="ARBA00023293"/>
    </source>
</evidence>
<dbReference type="SMART" id="SM00044">
    <property type="entry name" value="CYCc"/>
    <property type="match status" value="1"/>
</dbReference>
<dbReference type="Gene3D" id="6.10.250.780">
    <property type="match status" value="1"/>
</dbReference>
<dbReference type="InterPro" id="IPR011644">
    <property type="entry name" value="Heme_NO-bd"/>
</dbReference>